<feature type="region of interest" description="Disordered" evidence="2">
    <location>
        <begin position="825"/>
        <end position="862"/>
    </location>
</feature>
<dbReference type="Pfam" id="PF15818">
    <property type="entry name" value="CCDC73"/>
    <property type="match status" value="1"/>
</dbReference>
<dbReference type="SUPFAM" id="SSF90257">
    <property type="entry name" value="Myosin rod fragments"/>
    <property type="match status" value="1"/>
</dbReference>
<feature type="region of interest" description="Disordered" evidence="2">
    <location>
        <begin position="578"/>
        <end position="689"/>
    </location>
</feature>
<proteinExistence type="predicted"/>
<evidence type="ECO:0000256" key="1">
    <source>
        <dbReference type="SAM" id="Coils"/>
    </source>
</evidence>
<accession>A0A315VNZ9</accession>
<feature type="compositionally biased region" description="Basic and acidic residues" evidence="2">
    <location>
        <begin position="847"/>
        <end position="862"/>
    </location>
</feature>
<feature type="region of interest" description="Disordered" evidence="2">
    <location>
        <begin position="1"/>
        <end position="56"/>
    </location>
</feature>
<dbReference type="PANTHER" id="PTHR28660">
    <property type="entry name" value="COILED-COIL DOMAIN-CONTAINING PROTEIN 73"/>
    <property type="match status" value="1"/>
</dbReference>
<feature type="compositionally biased region" description="Basic and acidic residues" evidence="2">
    <location>
        <begin position="650"/>
        <end position="676"/>
    </location>
</feature>
<protein>
    <recommendedName>
        <fullName evidence="5">Coiled-coil domain-containing protein 73</fullName>
    </recommendedName>
</protein>
<feature type="compositionally biased region" description="Polar residues" evidence="2">
    <location>
        <begin position="1"/>
        <end position="14"/>
    </location>
</feature>
<evidence type="ECO:0000313" key="3">
    <source>
        <dbReference type="EMBL" id="PWA24787.1"/>
    </source>
</evidence>
<feature type="coiled-coil region" evidence="1">
    <location>
        <begin position="151"/>
        <end position="199"/>
    </location>
</feature>
<feature type="compositionally biased region" description="Basic and acidic residues" evidence="2">
    <location>
        <begin position="610"/>
        <end position="620"/>
    </location>
</feature>
<organism evidence="3 4">
    <name type="scientific">Gambusia affinis</name>
    <name type="common">Western mosquitofish</name>
    <name type="synonym">Heterandria affinis</name>
    <dbReference type="NCBI Taxonomy" id="33528"/>
    <lineage>
        <taxon>Eukaryota</taxon>
        <taxon>Metazoa</taxon>
        <taxon>Chordata</taxon>
        <taxon>Craniata</taxon>
        <taxon>Vertebrata</taxon>
        <taxon>Euteleostomi</taxon>
        <taxon>Actinopterygii</taxon>
        <taxon>Neopterygii</taxon>
        <taxon>Teleostei</taxon>
        <taxon>Neoteleostei</taxon>
        <taxon>Acanthomorphata</taxon>
        <taxon>Ovalentaria</taxon>
        <taxon>Atherinomorphae</taxon>
        <taxon>Cyprinodontiformes</taxon>
        <taxon>Poeciliidae</taxon>
        <taxon>Poeciliinae</taxon>
        <taxon>Gambusia</taxon>
    </lineage>
</organism>
<name>A0A315VNZ9_GAMAF</name>
<gene>
    <name evidence="3" type="ORF">CCH79_00010116</name>
</gene>
<dbReference type="AlphaFoldDB" id="A0A315VNZ9"/>
<feature type="compositionally biased region" description="Polar residues" evidence="2">
    <location>
        <begin position="677"/>
        <end position="689"/>
    </location>
</feature>
<evidence type="ECO:0008006" key="5">
    <source>
        <dbReference type="Google" id="ProtNLM"/>
    </source>
</evidence>
<feature type="coiled-coil region" evidence="1">
    <location>
        <begin position="228"/>
        <end position="369"/>
    </location>
</feature>
<dbReference type="Proteomes" id="UP000250572">
    <property type="component" value="Unassembled WGS sequence"/>
</dbReference>
<keyword evidence="1" id="KW-0175">Coiled coil</keyword>
<keyword evidence="4" id="KW-1185">Reference proteome</keyword>
<dbReference type="STRING" id="33528.ENSGAFP00000032516"/>
<evidence type="ECO:0000256" key="2">
    <source>
        <dbReference type="SAM" id="MobiDB-lite"/>
    </source>
</evidence>
<feature type="compositionally biased region" description="Basic and acidic residues" evidence="2">
    <location>
        <begin position="29"/>
        <end position="39"/>
    </location>
</feature>
<feature type="non-terminal residue" evidence="3">
    <location>
        <position position="1"/>
    </location>
</feature>
<dbReference type="InterPro" id="IPR031650">
    <property type="entry name" value="CCDC73"/>
</dbReference>
<reference evidence="3 4" key="1">
    <citation type="journal article" date="2018" name="G3 (Bethesda)">
        <title>A High-Quality Reference Genome for the Invasive Mosquitofish Gambusia affinis Using a Chicago Library.</title>
        <authorList>
            <person name="Hoffberg S.L."/>
            <person name="Troendle N.J."/>
            <person name="Glenn T.C."/>
            <person name="Mahmud O."/>
            <person name="Louha S."/>
            <person name="Chalopin D."/>
            <person name="Bennetzen J.L."/>
            <person name="Mauricio R."/>
        </authorList>
    </citation>
    <scope>NUCLEOTIDE SEQUENCE [LARGE SCALE GENOMIC DNA]</scope>
    <source>
        <strain evidence="3">NE01/NJP1002.9</strain>
        <tissue evidence="3">Muscle</tissue>
    </source>
</reference>
<evidence type="ECO:0000313" key="4">
    <source>
        <dbReference type="Proteomes" id="UP000250572"/>
    </source>
</evidence>
<comment type="caution">
    <text evidence="3">The sequence shown here is derived from an EMBL/GenBank/DDBJ whole genome shotgun (WGS) entry which is preliminary data.</text>
</comment>
<dbReference type="PANTHER" id="PTHR28660:SF1">
    <property type="entry name" value="COILED-COIL DOMAIN-CONTAINING PROTEIN 73"/>
    <property type="match status" value="1"/>
</dbReference>
<dbReference type="EMBL" id="NHOQ01001396">
    <property type="protein sequence ID" value="PWA24787.1"/>
    <property type="molecule type" value="Genomic_DNA"/>
</dbReference>
<feature type="compositionally biased region" description="Basic and acidic residues" evidence="2">
    <location>
        <begin position="578"/>
        <end position="598"/>
    </location>
</feature>
<feature type="compositionally biased region" description="Basic and acidic residues" evidence="2">
    <location>
        <begin position="629"/>
        <end position="643"/>
    </location>
</feature>
<feature type="coiled-coil region" evidence="1">
    <location>
        <begin position="87"/>
        <end position="121"/>
    </location>
</feature>
<sequence>LTATANNTDTSCDGRSNCDITVEPSGTKLKKEGSRKSLEDPASEQKLFLSSSHSQTEGGAPILVQLLEFKTDLQDVVEELHIRRDAETRFEDEISKLALEKQELEWEKESLQHKIETMTKQHTASLDSVKKRFQVKLQHTEEEKGKYQVSAELKDKEINNLKEELKSLQLLKYNLEKKSSELSRAKDSHLKQLAEVEKRFSTLSRQCAMVKQAHDKLVQNVDEAMKINNKLTSAREKQEGIIDSLKKELEEVCNKLIKEKMNSVRHEKIQSRLGREQHIQELQQKLHMESEINKKLREENVAERAEKQKLMRSLQHNQQLLLSQTQTVRRIEQELESQTGMFKALKQECEVMRENRKTMEDKVAELTESYAASKMNWDKERETLLTQIKNEQSDFQTLKEACEGFELKCADLILQASCQAQQAGKPPMKDNSQSPLVVTQLSPFSSVLERFRAEETAKEPESSSQLPDLDSLQCAASSQAKIQDCLKDTGTASKLAATGANGGQDKVNHQQEIIKQLSYFTSSIPDNSEKNTETAGTSDLIGLDQGFLSKSTCVSTSNPGCASLNGSTELFEYETCEENKKGNNQKHERGQNNKKETNITEQEVFQENVESERNAAEERTTPVQMADSTDMHRDSEGSAKATERTSYPETETRARGEGEVTDGVKERGESAKHASESPETQIPALTTADMTETSLGRQVNDFMDTEPPSTVCEPLNSTERVSLKTTEKDGNVNSEFTVSTNEHKVTSDQCSISAEDEIHILTTTDRTSCLEVQSITLCQIPGDENPSRETLGAFPAECAFQTNPAGELKQENKVQVCQTNQTEIGRYNPPHVNADMTQTDENTDAPVSKESELMREPPPEISTKESVRLASAVANDEDDAQKRKWIQPNVNTCETVHIPSSTSCLKDVSMEAILLPDVSTENIQEETKTNTPKDPGLKEITQDKGDLNLSILPSHDNNGWPELDRLQLHHKRPNASFDLSPMSRKPCRSLFDWGAAQRKRFCSGPKSDGCGLLQLNQAPDVSQTDSTGHSHSTIPMFNESKQNKVPLLIMRASDLFNVSGATSSLTGQQRGENCREEPAEMDKTLSLSISSFPLTLSSNTSSKGSLQTNLECSKAQSSAPVTRSESEWDVSCSQERETQQSAFRAQISKIEHFLNSERLRLSKRRRTDS</sequence>